<dbReference type="RefSeq" id="WP_281752094.1">
    <property type="nucleotide sequence ID" value="NZ_BRVP01000003.1"/>
</dbReference>
<comment type="function">
    <text evidence="12">Catalyzes the oxidation of L-aspartate to iminoaspartate.</text>
</comment>
<dbReference type="Pfam" id="PF02910">
    <property type="entry name" value="Succ_DH_flav_C"/>
    <property type="match status" value="1"/>
</dbReference>
<dbReference type="PIRSF" id="PIRSF000171">
    <property type="entry name" value="SDHA_APRA_LASPO"/>
    <property type="match status" value="1"/>
</dbReference>
<keyword evidence="5 12" id="KW-0285">Flavoprotein</keyword>
<dbReference type="EC" id="1.4.3.16" evidence="4 10"/>
<keyword evidence="16" id="KW-1185">Reference proteome</keyword>
<feature type="active site" description="Proton acceptor" evidence="11">
    <location>
        <position position="281"/>
    </location>
</feature>
<organism evidence="15 16">
    <name type="scientific">Neptunitalea chrysea</name>
    <dbReference type="NCBI Taxonomy" id="1647581"/>
    <lineage>
        <taxon>Bacteria</taxon>
        <taxon>Pseudomonadati</taxon>
        <taxon>Bacteroidota</taxon>
        <taxon>Flavobacteriia</taxon>
        <taxon>Flavobacteriales</taxon>
        <taxon>Flavobacteriaceae</taxon>
        <taxon>Neptunitalea</taxon>
    </lineage>
</organism>
<comment type="pathway">
    <text evidence="2 12">Cofactor biosynthesis; NAD(+) biosynthesis; iminoaspartate from L-aspartate (oxidase route): step 1/1.</text>
</comment>
<evidence type="ECO:0000256" key="9">
    <source>
        <dbReference type="ARBA" id="ARBA00048305"/>
    </source>
</evidence>
<dbReference type="Gene3D" id="1.20.58.100">
    <property type="entry name" value="Fumarate reductase/succinate dehydrogenase flavoprotein-like, C-terminal domain"/>
    <property type="match status" value="1"/>
</dbReference>
<dbReference type="EMBL" id="BRVP01000003">
    <property type="protein sequence ID" value="GLB51500.1"/>
    <property type="molecule type" value="Genomic_DNA"/>
</dbReference>
<evidence type="ECO:0000256" key="5">
    <source>
        <dbReference type="ARBA" id="ARBA00022630"/>
    </source>
</evidence>
<name>A0A9W6ETA3_9FLAO</name>
<feature type="domain" description="Fumarate reductase/succinate dehydrogenase flavoprotein-like C-terminal" evidence="14">
    <location>
        <begin position="431"/>
        <end position="506"/>
    </location>
</feature>
<dbReference type="Pfam" id="PF00890">
    <property type="entry name" value="FAD_binding_2"/>
    <property type="match status" value="1"/>
</dbReference>
<evidence type="ECO:0000256" key="1">
    <source>
        <dbReference type="ARBA" id="ARBA00001974"/>
    </source>
</evidence>
<sequence>MQHVDILIIGSGIAGLTYALKTANHFPDKSILICTKADELESNTKYAQGGIATVMDLKNDSFEQHIIDTLIAGDGHCDPEIVSMVVREAPARIQELIEWGTRFDRNTKGNYDYGLEGGHSHERILHYKDFTGLEVEQKLLKQIHSKTNITLLTNHLALDLITTPMTKQCKGAYILNRAENKVIPFNAKVTMLATGGIGQTYLYTTNPTIATGDGIAMAYRAKATIKDMQFVQFHPTALFYSGFKPAFLISEAVRGFGGILRNKEGVAFMSKYDTRKELAPRDIVTRAIHTEMQEPKAECVYLDTTHIDAYEFKKHFPVITETLNGIGINPQEHLIPVIPAAHYVCGGISVNQNGETSIANLLACGECAATGLHGANRLASNSLLEALVFAHRSYLKTIELLKKTVPSAINYTYTQQKKVKNVSEELDVVKLEIQQLMSTEVSIIRSNKSLEKAENRLLYLQRVIDLFDKSYQTTPQMVEIKNLITIALLITKQSIKQKENKGAYYNMNLSLS</sequence>
<dbReference type="FunFam" id="3.90.700.10:FF:000002">
    <property type="entry name" value="L-aspartate oxidase"/>
    <property type="match status" value="1"/>
</dbReference>
<evidence type="ECO:0000256" key="11">
    <source>
        <dbReference type="PIRSR" id="PIRSR000171-1"/>
    </source>
</evidence>
<dbReference type="GO" id="GO:0005737">
    <property type="term" value="C:cytoplasm"/>
    <property type="evidence" value="ECO:0007669"/>
    <property type="project" value="UniProtKB-SubCell"/>
</dbReference>
<dbReference type="InterPro" id="IPR003953">
    <property type="entry name" value="FAD-dep_OxRdtase_2_FAD-bd"/>
</dbReference>
<comment type="catalytic activity">
    <reaction evidence="9">
        <text>L-aspartate + O2 = iminosuccinate + H2O2</text>
        <dbReference type="Rhea" id="RHEA:25876"/>
        <dbReference type="ChEBI" id="CHEBI:15379"/>
        <dbReference type="ChEBI" id="CHEBI:16240"/>
        <dbReference type="ChEBI" id="CHEBI:29991"/>
        <dbReference type="ChEBI" id="CHEBI:77875"/>
        <dbReference type="EC" id="1.4.3.16"/>
    </reaction>
    <physiologicalReaction direction="left-to-right" evidence="9">
        <dbReference type="Rhea" id="RHEA:25877"/>
    </physiologicalReaction>
</comment>
<evidence type="ECO:0000256" key="2">
    <source>
        <dbReference type="ARBA" id="ARBA00004950"/>
    </source>
</evidence>
<protein>
    <recommendedName>
        <fullName evidence="4 10">L-aspartate oxidase</fullName>
        <ecNumber evidence="4 10">1.4.3.16</ecNumber>
    </recommendedName>
</protein>
<keyword evidence="7 12" id="KW-0274">FAD</keyword>
<keyword evidence="8 12" id="KW-0560">Oxidoreductase</keyword>
<dbReference type="GO" id="GO:0008734">
    <property type="term" value="F:L-aspartate oxidase activity"/>
    <property type="evidence" value="ECO:0007669"/>
    <property type="project" value="UniProtKB-UniRule"/>
</dbReference>
<dbReference type="InterPro" id="IPR037099">
    <property type="entry name" value="Fum_R/Succ_DH_flav-like_C_sf"/>
</dbReference>
<keyword evidence="6 12" id="KW-0662">Pyridine nucleotide biosynthesis</keyword>
<comment type="subcellular location">
    <subcellularLocation>
        <location evidence="12">Cytoplasm</location>
    </subcellularLocation>
</comment>
<evidence type="ECO:0000259" key="14">
    <source>
        <dbReference type="Pfam" id="PF02910"/>
    </source>
</evidence>
<dbReference type="InterPro" id="IPR036188">
    <property type="entry name" value="FAD/NAD-bd_sf"/>
</dbReference>
<feature type="domain" description="FAD-dependent oxidoreductase 2 FAD-binding" evidence="13">
    <location>
        <begin position="5"/>
        <end position="383"/>
    </location>
</feature>
<dbReference type="InterPro" id="IPR015939">
    <property type="entry name" value="Fum_Rdtase/Succ_DH_flav-like_C"/>
</dbReference>
<dbReference type="Proteomes" id="UP001143545">
    <property type="component" value="Unassembled WGS sequence"/>
</dbReference>
<evidence type="ECO:0000256" key="8">
    <source>
        <dbReference type="ARBA" id="ARBA00023002"/>
    </source>
</evidence>
<evidence type="ECO:0000256" key="6">
    <source>
        <dbReference type="ARBA" id="ARBA00022642"/>
    </source>
</evidence>
<evidence type="ECO:0000259" key="13">
    <source>
        <dbReference type="Pfam" id="PF00890"/>
    </source>
</evidence>
<dbReference type="InterPro" id="IPR005288">
    <property type="entry name" value="NadB"/>
</dbReference>
<proteinExistence type="inferred from homology"/>
<comment type="cofactor">
    <cofactor evidence="1 12">
        <name>FAD</name>
        <dbReference type="ChEBI" id="CHEBI:57692"/>
    </cofactor>
</comment>
<dbReference type="GO" id="GO:0009435">
    <property type="term" value="P:NAD+ biosynthetic process"/>
    <property type="evidence" value="ECO:0007669"/>
    <property type="project" value="InterPro"/>
</dbReference>
<dbReference type="Gene3D" id="3.50.50.60">
    <property type="entry name" value="FAD/NAD(P)-binding domain"/>
    <property type="match status" value="1"/>
</dbReference>
<dbReference type="SUPFAM" id="SSF46977">
    <property type="entry name" value="Succinate dehydrogenase/fumarate reductase flavoprotein C-terminal domain"/>
    <property type="match status" value="1"/>
</dbReference>
<dbReference type="NCBIfam" id="TIGR00551">
    <property type="entry name" value="nadB"/>
    <property type="match status" value="1"/>
</dbReference>
<evidence type="ECO:0000313" key="15">
    <source>
        <dbReference type="EMBL" id="GLB51500.1"/>
    </source>
</evidence>
<comment type="similarity">
    <text evidence="3 12">Belongs to the FAD-dependent oxidoreductase 2 family. NadB subfamily.</text>
</comment>
<dbReference type="AlphaFoldDB" id="A0A9W6ETA3"/>
<dbReference type="PANTHER" id="PTHR42716">
    <property type="entry name" value="L-ASPARTATE OXIDASE"/>
    <property type="match status" value="1"/>
</dbReference>
<evidence type="ECO:0000256" key="12">
    <source>
        <dbReference type="RuleBase" id="RU362049"/>
    </source>
</evidence>
<evidence type="ECO:0000256" key="10">
    <source>
        <dbReference type="NCBIfam" id="TIGR00551"/>
    </source>
</evidence>
<dbReference type="PANTHER" id="PTHR42716:SF2">
    <property type="entry name" value="L-ASPARTATE OXIDASE, CHLOROPLASTIC"/>
    <property type="match status" value="1"/>
</dbReference>
<dbReference type="SUPFAM" id="SSF51905">
    <property type="entry name" value="FAD/NAD(P)-binding domain"/>
    <property type="match status" value="1"/>
</dbReference>
<evidence type="ECO:0000256" key="4">
    <source>
        <dbReference type="ARBA" id="ARBA00012173"/>
    </source>
</evidence>
<reference evidence="15" key="1">
    <citation type="submission" date="2022-07" db="EMBL/GenBank/DDBJ databases">
        <title>Taxonomy of Novel Oxalotrophic and Methylotrophic Bacteria.</title>
        <authorList>
            <person name="Sahin N."/>
            <person name="Tani A."/>
        </authorList>
    </citation>
    <scope>NUCLEOTIDE SEQUENCE</scope>
    <source>
        <strain evidence="15">AM327</strain>
    </source>
</reference>
<evidence type="ECO:0000313" key="16">
    <source>
        <dbReference type="Proteomes" id="UP001143545"/>
    </source>
</evidence>
<dbReference type="PRINTS" id="PR00368">
    <property type="entry name" value="FADPNR"/>
</dbReference>
<comment type="caution">
    <text evidence="15">The sequence shown here is derived from an EMBL/GenBank/DDBJ whole genome shotgun (WGS) entry which is preliminary data.</text>
</comment>
<evidence type="ECO:0000256" key="3">
    <source>
        <dbReference type="ARBA" id="ARBA00008562"/>
    </source>
</evidence>
<dbReference type="SUPFAM" id="SSF56425">
    <property type="entry name" value="Succinate dehydrogenase/fumarate reductase flavoprotein, catalytic domain"/>
    <property type="match status" value="1"/>
</dbReference>
<accession>A0A9W6ETA3</accession>
<evidence type="ECO:0000256" key="7">
    <source>
        <dbReference type="ARBA" id="ARBA00022827"/>
    </source>
</evidence>
<dbReference type="Gene3D" id="3.90.700.10">
    <property type="entry name" value="Succinate dehydrogenase/fumarate reductase flavoprotein, catalytic domain"/>
    <property type="match status" value="1"/>
</dbReference>
<gene>
    <name evidence="15" type="ORF">NBRC110019_05390</name>
</gene>
<dbReference type="InterPro" id="IPR027477">
    <property type="entry name" value="Succ_DH/fumarate_Rdtase_cat_sf"/>
</dbReference>